<evidence type="ECO:0000256" key="1">
    <source>
        <dbReference type="ARBA" id="ARBA00001593"/>
    </source>
</evidence>
<evidence type="ECO:0000256" key="16">
    <source>
        <dbReference type="RuleBase" id="RU000405"/>
    </source>
</evidence>
<dbReference type="PANTHER" id="PTHR45627:SF26">
    <property type="entry name" value="ADENYLATE CYCLASE TYPE 1"/>
    <property type="match status" value="1"/>
</dbReference>
<dbReference type="FunFam" id="3.30.70.1230:FF:000001">
    <property type="entry name" value="Adenylate cyclase"/>
    <property type="match status" value="1"/>
</dbReference>
<dbReference type="Pfam" id="PF16214">
    <property type="entry name" value="AC_N"/>
    <property type="match status" value="1"/>
</dbReference>
<dbReference type="GO" id="GO:0046872">
    <property type="term" value="F:metal ion binding"/>
    <property type="evidence" value="ECO:0007669"/>
    <property type="project" value="UniProtKB-KW"/>
</dbReference>
<feature type="compositionally biased region" description="Polar residues" evidence="17">
    <location>
        <begin position="1223"/>
        <end position="1232"/>
    </location>
</feature>
<dbReference type="PANTHER" id="PTHR45627">
    <property type="entry name" value="ADENYLATE CYCLASE TYPE 1"/>
    <property type="match status" value="1"/>
</dbReference>
<dbReference type="Pfam" id="PF06327">
    <property type="entry name" value="Adcy_cons_dom"/>
    <property type="match status" value="1"/>
</dbReference>
<comment type="similarity">
    <text evidence="16">Belongs to the adenylyl cyclase class-4/guanylyl cyclase family.</text>
</comment>
<dbReference type="InterPro" id="IPR001054">
    <property type="entry name" value="A/G_cyclase"/>
</dbReference>
<feature type="transmembrane region" description="Helical" evidence="18">
    <location>
        <begin position="768"/>
        <end position="788"/>
    </location>
</feature>
<feature type="compositionally biased region" description="Basic and acidic residues" evidence="17">
    <location>
        <begin position="1686"/>
        <end position="1703"/>
    </location>
</feature>
<keyword evidence="15 16" id="KW-0456">Lyase</keyword>
<feature type="region of interest" description="Disordered" evidence="17">
    <location>
        <begin position="541"/>
        <end position="562"/>
    </location>
</feature>
<feature type="compositionally biased region" description="Polar residues" evidence="17">
    <location>
        <begin position="1243"/>
        <end position="1252"/>
    </location>
</feature>
<feature type="transmembrane region" description="Helical" evidence="18">
    <location>
        <begin position="795"/>
        <end position="816"/>
    </location>
</feature>
<reference evidence="20" key="1">
    <citation type="submission" date="2021-05" db="EMBL/GenBank/DDBJ databases">
        <authorList>
            <person name="Alioto T."/>
            <person name="Alioto T."/>
            <person name="Gomez Garrido J."/>
        </authorList>
    </citation>
    <scope>NUCLEOTIDE SEQUENCE</scope>
</reference>
<keyword evidence="7" id="KW-0677">Repeat</keyword>
<dbReference type="EMBL" id="HBUF01366416">
    <property type="protein sequence ID" value="CAG6723799.1"/>
    <property type="molecule type" value="Transcribed_RNA"/>
</dbReference>
<dbReference type="PROSITE" id="PS50125">
    <property type="entry name" value="GUANYLATE_CYCLASE_2"/>
    <property type="match status" value="2"/>
</dbReference>
<evidence type="ECO:0000256" key="9">
    <source>
        <dbReference type="ARBA" id="ARBA00022840"/>
    </source>
</evidence>
<evidence type="ECO:0000256" key="4">
    <source>
        <dbReference type="ARBA" id="ARBA00012201"/>
    </source>
</evidence>
<feature type="transmembrane region" description="Helical" evidence="18">
    <location>
        <begin position="169"/>
        <end position="189"/>
    </location>
</feature>
<feature type="compositionally biased region" description="Pro residues" evidence="17">
    <location>
        <begin position="1256"/>
        <end position="1268"/>
    </location>
</feature>
<feature type="compositionally biased region" description="Basic and acidic residues" evidence="17">
    <location>
        <begin position="1546"/>
        <end position="1563"/>
    </location>
</feature>
<feature type="compositionally biased region" description="Low complexity" evidence="17">
    <location>
        <begin position="1652"/>
        <end position="1669"/>
    </location>
</feature>
<feature type="transmembrane region" description="Helical" evidence="18">
    <location>
        <begin position="102"/>
        <end position="125"/>
    </location>
</feature>
<feature type="transmembrane region" description="Helical" evidence="18">
    <location>
        <begin position="713"/>
        <end position="731"/>
    </location>
</feature>
<evidence type="ECO:0000256" key="6">
    <source>
        <dbReference type="ARBA" id="ARBA00022723"/>
    </source>
</evidence>
<feature type="compositionally biased region" description="Low complexity" evidence="17">
    <location>
        <begin position="1385"/>
        <end position="1408"/>
    </location>
</feature>
<feature type="compositionally biased region" description="Low complexity" evidence="17">
    <location>
        <begin position="1269"/>
        <end position="1289"/>
    </location>
</feature>
<comment type="cofactor">
    <cofactor evidence="2">
        <name>Mg(2+)</name>
        <dbReference type="ChEBI" id="CHEBI:18420"/>
    </cofactor>
</comment>
<evidence type="ECO:0000259" key="19">
    <source>
        <dbReference type="PROSITE" id="PS50125"/>
    </source>
</evidence>
<dbReference type="GO" id="GO:0005524">
    <property type="term" value="F:ATP binding"/>
    <property type="evidence" value="ECO:0007669"/>
    <property type="project" value="UniProtKB-KW"/>
</dbReference>
<feature type="compositionally biased region" description="Pro residues" evidence="17">
    <location>
        <begin position="1308"/>
        <end position="1329"/>
    </location>
</feature>
<feature type="transmembrane region" description="Helical" evidence="18">
    <location>
        <begin position="649"/>
        <end position="671"/>
    </location>
</feature>
<evidence type="ECO:0000256" key="14">
    <source>
        <dbReference type="ARBA" id="ARBA00023180"/>
    </source>
</evidence>
<feature type="compositionally biased region" description="Basic and acidic residues" evidence="17">
    <location>
        <begin position="1625"/>
        <end position="1635"/>
    </location>
</feature>
<dbReference type="Pfam" id="PF00211">
    <property type="entry name" value="Guanylate_cyc"/>
    <property type="match status" value="2"/>
</dbReference>
<feature type="compositionally biased region" description="Acidic residues" evidence="17">
    <location>
        <begin position="1674"/>
        <end position="1685"/>
    </location>
</feature>
<evidence type="ECO:0000256" key="7">
    <source>
        <dbReference type="ARBA" id="ARBA00022737"/>
    </source>
</evidence>
<name>A0A8D8Y9E4_9HEMI</name>
<keyword evidence="6" id="KW-0479">Metal-binding</keyword>
<dbReference type="GO" id="GO:0004016">
    <property type="term" value="F:adenylate cyclase activity"/>
    <property type="evidence" value="ECO:0007669"/>
    <property type="project" value="UniProtKB-EC"/>
</dbReference>
<dbReference type="SMART" id="SM00044">
    <property type="entry name" value="CYCc"/>
    <property type="match status" value="2"/>
</dbReference>
<proteinExistence type="inferred from homology"/>
<dbReference type="InterPro" id="IPR009398">
    <property type="entry name" value="Adcy_conserved_dom"/>
</dbReference>
<keyword evidence="12" id="KW-0115">cAMP biosynthesis</keyword>
<keyword evidence="10" id="KW-0460">Magnesium</keyword>
<feature type="transmembrane region" description="Helical" evidence="18">
    <location>
        <begin position="828"/>
        <end position="847"/>
    </location>
</feature>
<evidence type="ECO:0000256" key="3">
    <source>
        <dbReference type="ARBA" id="ARBA00004141"/>
    </source>
</evidence>
<feature type="compositionally biased region" description="Gly residues" evidence="17">
    <location>
        <begin position="546"/>
        <end position="561"/>
    </location>
</feature>
<comment type="catalytic activity">
    <reaction evidence="1">
        <text>ATP = 3',5'-cyclic AMP + diphosphate</text>
        <dbReference type="Rhea" id="RHEA:15389"/>
        <dbReference type="ChEBI" id="CHEBI:30616"/>
        <dbReference type="ChEBI" id="CHEBI:33019"/>
        <dbReference type="ChEBI" id="CHEBI:58165"/>
        <dbReference type="EC" id="4.6.1.1"/>
    </reaction>
</comment>
<feature type="region of interest" description="Disordered" evidence="17">
    <location>
        <begin position="1864"/>
        <end position="1885"/>
    </location>
</feature>
<evidence type="ECO:0000256" key="10">
    <source>
        <dbReference type="ARBA" id="ARBA00022842"/>
    </source>
</evidence>
<evidence type="ECO:0000256" key="17">
    <source>
        <dbReference type="SAM" id="MobiDB-lite"/>
    </source>
</evidence>
<feature type="transmembrane region" description="Helical" evidence="18">
    <location>
        <begin position="677"/>
        <end position="701"/>
    </location>
</feature>
<evidence type="ECO:0000256" key="13">
    <source>
        <dbReference type="ARBA" id="ARBA00023136"/>
    </source>
</evidence>
<comment type="subcellular location">
    <subcellularLocation>
        <location evidence="3">Membrane</location>
        <topology evidence="3">Multi-pass membrane protein</topology>
    </subcellularLocation>
</comment>
<evidence type="ECO:0000256" key="15">
    <source>
        <dbReference type="ARBA" id="ARBA00023239"/>
    </source>
</evidence>
<evidence type="ECO:0000256" key="12">
    <source>
        <dbReference type="ARBA" id="ARBA00022998"/>
    </source>
</evidence>
<evidence type="ECO:0000256" key="8">
    <source>
        <dbReference type="ARBA" id="ARBA00022741"/>
    </source>
</evidence>
<feature type="compositionally biased region" description="Low complexity" evidence="17">
    <location>
        <begin position="1480"/>
        <end position="1498"/>
    </location>
</feature>
<dbReference type="SUPFAM" id="SSF55073">
    <property type="entry name" value="Nucleotide cyclase"/>
    <property type="match status" value="2"/>
</dbReference>
<keyword evidence="11 18" id="KW-1133">Transmembrane helix</keyword>
<feature type="domain" description="Guanylate cyclase" evidence="19">
    <location>
        <begin position="921"/>
        <end position="1065"/>
    </location>
</feature>
<feature type="transmembrane region" description="Helical" evidence="18">
    <location>
        <begin position="76"/>
        <end position="95"/>
    </location>
</feature>
<organism evidence="20">
    <name type="scientific">Cacopsylla melanoneura</name>
    <dbReference type="NCBI Taxonomy" id="428564"/>
    <lineage>
        <taxon>Eukaryota</taxon>
        <taxon>Metazoa</taxon>
        <taxon>Ecdysozoa</taxon>
        <taxon>Arthropoda</taxon>
        <taxon>Hexapoda</taxon>
        <taxon>Insecta</taxon>
        <taxon>Pterygota</taxon>
        <taxon>Neoptera</taxon>
        <taxon>Paraneoptera</taxon>
        <taxon>Hemiptera</taxon>
        <taxon>Sternorrhyncha</taxon>
        <taxon>Psylloidea</taxon>
        <taxon>Psyllidae</taxon>
        <taxon>Psyllinae</taxon>
        <taxon>Cacopsylla</taxon>
    </lineage>
</organism>
<evidence type="ECO:0000256" key="5">
    <source>
        <dbReference type="ARBA" id="ARBA00022692"/>
    </source>
</evidence>
<dbReference type="Gene3D" id="3.30.70.1230">
    <property type="entry name" value="Nucleotide cyclase"/>
    <property type="match status" value="2"/>
</dbReference>
<feature type="compositionally biased region" description="Polar residues" evidence="17">
    <location>
        <begin position="1433"/>
        <end position="1442"/>
    </location>
</feature>
<feature type="domain" description="Guanylate cyclase" evidence="19">
    <location>
        <begin position="290"/>
        <end position="417"/>
    </location>
</feature>
<feature type="transmembrane region" description="Helical" evidence="18">
    <location>
        <begin position="47"/>
        <end position="70"/>
    </location>
</feature>
<dbReference type="GO" id="GO:0007189">
    <property type="term" value="P:adenylate cyclase-activating G protein-coupled receptor signaling pathway"/>
    <property type="evidence" value="ECO:0007669"/>
    <property type="project" value="TreeGrafter"/>
</dbReference>
<feature type="transmembrane region" description="Helical" evidence="18">
    <location>
        <begin position="201"/>
        <end position="218"/>
    </location>
</feature>
<evidence type="ECO:0000256" key="11">
    <source>
        <dbReference type="ARBA" id="ARBA00022989"/>
    </source>
</evidence>
<keyword evidence="9" id="KW-0067">ATP-binding</keyword>
<feature type="compositionally biased region" description="Low complexity" evidence="17">
    <location>
        <begin position="1576"/>
        <end position="1585"/>
    </location>
</feature>
<keyword evidence="8" id="KW-0547">Nucleotide-binding</keyword>
<feature type="region of interest" description="Disordered" evidence="17">
    <location>
        <begin position="1150"/>
        <end position="1703"/>
    </location>
</feature>
<dbReference type="GO" id="GO:0006171">
    <property type="term" value="P:cAMP biosynthetic process"/>
    <property type="evidence" value="ECO:0007669"/>
    <property type="project" value="UniProtKB-KW"/>
</dbReference>
<protein>
    <recommendedName>
        <fullName evidence="4">adenylate cyclase</fullName>
        <ecNumber evidence="4">4.6.1.1</ecNumber>
    </recommendedName>
</protein>
<dbReference type="InterPro" id="IPR029787">
    <property type="entry name" value="Nucleotide_cyclase"/>
</dbReference>
<accession>A0A8D8Y9E4</accession>
<dbReference type="EC" id="4.6.1.1" evidence="4"/>
<keyword evidence="14" id="KW-0325">Glycoprotein</keyword>
<dbReference type="GO" id="GO:0035556">
    <property type="term" value="P:intracellular signal transduction"/>
    <property type="evidence" value="ECO:0007669"/>
    <property type="project" value="InterPro"/>
</dbReference>
<dbReference type="PROSITE" id="PS00452">
    <property type="entry name" value="GUANYLATE_CYCLASE_1"/>
    <property type="match status" value="2"/>
</dbReference>
<evidence type="ECO:0000256" key="2">
    <source>
        <dbReference type="ARBA" id="ARBA00001946"/>
    </source>
</evidence>
<dbReference type="InterPro" id="IPR018297">
    <property type="entry name" value="A/G_cyclase_CS"/>
</dbReference>
<dbReference type="InterPro" id="IPR032628">
    <property type="entry name" value="AC_N"/>
</dbReference>
<evidence type="ECO:0000256" key="18">
    <source>
        <dbReference type="SAM" id="Phobius"/>
    </source>
</evidence>
<dbReference type="FunFam" id="3.30.70.1230:FF:000002">
    <property type="entry name" value="Adenylate cyclase"/>
    <property type="match status" value="1"/>
</dbReference>
<dbReference type="GO" id="GO:0005886">
    <property type="term" value="C:plasma membrane"/>
    <property type="evidence" value="ECO:0007669"/>
    <property type="project" value="InterPro"/>
</dbReference>
<feature type="transmembrane region" description="Helical" evidence="18">
    <location>
        <begin position="145"/>
        <end position="162"/>
    </location>
</feature>
<dbReference type="CDD" id="cd07302">
    <property type="entry name" value="CHD"/>
    <property type="match status" value="2"/>
</dbReference>
<evidence type="ECO:0000313" key="20">
    <source>
        <dbReference type="EMBL" id="CAG6723799.1"/>
    </source>
</evidence>
<keyword evidence="13 18" id="KW-0472">Membrane</keyword>
<keyword evidence="5 18" id="KW-0812">Transmembrane</keyword>
<sequence length="1885" mass="209535">MDHSVKAMNNSHRKILFSRLLNKYRFENDELEQLYQRYIFKLQHSSVVSVVSLFIVLTAILCNLSFFYAQTFTAQNIYHLVHCLLFIVLLVFLNTKYFHDAYLLWVCYAILFFCTTFIFVSLPIFTSTNQSTFATGSLRMETKKVAVEGVWQILFVVFLSYAMMPLKTWIAGTIGLLLSALHLVIALTFAKEFSYIRWQQMVANMVVLVGGNIIGILLHTMMEHAQRKAFLDTRNCIAARLEMEDENEKLERLLLSVLPQHVAMEMKNDIISPVEGQFHKIYIQRHENVSILFADIVGFTVLASQCTAQELVRLLNELFGRFDQLANDNHCLRIKILGDCYYCVSGLPEPRSDHAHCCVEMGLDMIDAIASVVEATDVTLNMRVGIHSGRVLCGVLGLKKWQYDVWSNDVTLANNMEAGGEPGRVHITQSTLDSLGGEYEVEGGHGGTRNQYLRDNHVTTYFIVPPARRRKSLLFSTLQVRNALGAAQKRKLSFKNVSNVVVQLLHSIKYSMEVPFSNMAVVPEHKPQSRKVLDLQRALHAEPNSGSGGGGGGEGGGGRGGSRVFVNVPDSMHIRSQNSKAKVTDKFKRPFKKRHSSVYHTPSNRVNKYLSQAIEARSVDREKSLHVNLFTLVFKQSHKEDQYSNDPDYTFTSCLACALLLLVFIGILQAVILPRTIILLILFLTAFVWIAVVLMLLLAVRLKWILWDISQSCVLRLAITVFTIVLVYTVAQVNVFTCREDVPCLVPTDTNFTIIWSSTNIDHRACPLPQYIILSCCLGYLVVALFLRLKIVIKLGLLIFMSVVYILLIQFSHRTLFTCYDNKVQSVIPLHITSVVYVLMFLVAVIIHGRQVEWTGRLDFLWQVQACEEKKEMDALQHSNKRILFNLLPSHVAMHFLDNQFRSNMNTLSQDLYHQSYSKVGVVFASITNYHEFYMELDGNNQGVECLRLLNEIIADFDELLGEDRFRAIDKIKTVGSTYMAAVGLMPDYRILDEDDTSPGTYLSTLVEFVFAMRDKLIVINENSYNNFMLRVGINIGPVVAGVIGARKPQYDIWGNTVNVASRMDSTGLPNHTQVTEEVYQVLKNYPYEFQCRGKVKVKGKGDMTTYFLTDRKQPGTMRVEELTSLRGGAGLGLMYGGVATPLALLHQLQQSQPDQNKPIKQLRNVPPPPPRSNNTHRGPEFEPLLPPNNSSGGLRIMPRNSSGAKLHKDNPPPLPPHKGVTQVFQPENSLRYTPPWPRGPPNHNSINYINTSSGKPPPPSGKPPPSSGKPLPSSGKPLLSSGKPPSSSQFTESRVQQHAPPSRHRQPPQPPYMKPLPKPPPKPAPHPYPSSQRGAAHSQWPSHLQRHYSDESLTAGGYASFQAAPLLPPTPQQYRVHSSADEISSLNHSPSISSSDESYSKTTDASPSPSPPPTQPTSTQHDASKWLFPSDIQVNPCSSPEMSPKASHDYIPQECYLDKTPTTETPHPLPTSRSFSPVKSGNSGSRSSGKGSSGRNSAGKKDSPSRYRTGTGSNPRKEKMSPSQLISLATLDACPKPSVRVKRTASIEKRCDYEPRRGEVKNRSSNSSNDKEDNSAASNTNSTKSSKKDGCSQTEKPPGATELHPKTGVPNEGHPANNSTSSENFERQIRKLLDDQNLIRNNPAAPVTEAPGRSSSGGPSSGVTTQGSRVEDATGEESEMDEERLENKRFEEEEKEIAAEVERQEAEVRRILEKTSALAGVGVGGGCETSSQSEWSDEDASEPLLVDNQSTGYTTDDPALENLSIVHDAGLTDAEGALSDVNSVNYDLCYHATDHRHDDDNTSLSSRASSRVFDSDALVSVDSLSVLYDSEYEEHLRYPPLINLPAVATVATPDEHNIRTVSQSITRNFGQPAPSAPSETDSDV</sequence>